<accession>A0A022PJ69</accession>
<organism evidence="1 2">
    <name type="scientific">Photorhabdus aegyptia</name>
    <dbReference type="NCBI Taxonomy" id="2805098"/>
    <lineage>
        <taxon>Bacteria</taxon>
        <taxon>Pseudomonadati</taxon>
        <taxon>Pseudomonadota</taxon>
        <taxon>Gammaproteobacteria</taxon>
        <taxon>Enterobacterales</taxon>
        <taxon>Morganellaceae</taxon>
        <taxon>Photorhabdus</taxon>
    </lineage>
</organism>
<comment type="caution">
    <text evidence="1">The sequence shown here is derived from an EMBL/GenBank/DDBJ whole genome shotgun (WGS) entry which is preliminary data.</text>
</comment>
<dbReference type="Proteomes" id="UP000023464">
    <property type="component" value="Unassembled WGS sequence"/>
</dbReference>
<gene>
    <name evidence="1" type="ORF">BA1DRAFT_01716</name>
</gene>
<keyword evidence="2" id="KW-1185">Reference proteome</keyword>
<evidence type="ECO:0000313" key="2">
    <source>
        <dbReference type="Proteomes" id="UP000023464"/>
    </source>
</evidence>
<sequence>MLFYLAICKLFITKLKIGDKSDVPNNSMKISLHL</sequence>
<reference evidence="1 2" key="1">
    <citation type="submission" date="2014-03" db="EMBL/GenBank/DDBJ databases">
        <title>Draft Genome of Photorhabdus luminescens BA1, an Egyptian Isolate.</title>
        <authorList>
            <person name="Ghazal S."/>
            <person name="Hurst S.G.IV."/>
            <person name="Morris K."/>
            <person name="Thomas K."/>
            <person name="Tisa L.S."/>
        </authorList>
    </citation>
    <scope>NUCLEOTIDE SEQUENCE [LARGE SCALE GENOMIC DNA]</scope>
    <source>
        <strain evidence="1 2">BA1</strain>
    </source>
</reference>
<dbReference type="EMBL" id="JFGV01000020">
    <property type="protein sequence ID" value="EYU15711.1"/>
    <property type="molecule type" value="Genomic_DNA"/>
</dbReference>
<name>A0A022PJ69_9GAMM</name>
<dbReference type="AlphaFoldDB" id="A0A022PJ69"/>
<protein>
    <submittedName>
        <fullName evidence="1">Uncharacterized protein</fullName>
    </submittedName>
</protein>
<evidence type="ECO:0000313" key="1">
    <source>
        <dbReference type="EMBL" id="EYU15711.1"/>
    </source>
</evidence>
<proteinExistence type="predicted"/>